<keyword evidence="3 4" id="KW-0326">Glycosidase</keyword>
<evidence type="ECO:0000256" key="4">
    <source>
        <dbReference type="RuleBase" id="RU361187"/>
    </source>
</evidence>
<comment type="caution">
    <text evidence="6">The sequence shown here is derived from an EMBL/GenBank/DDBJ whole genome shotgun (WGS) entry which is preliminary data.</text>
</comment>
<dbReference type="GO" id="GO:0016787">
    <property type="term" value="F:hydrolase activity"/>
    <property type="evidence" value="ECO:0007669"/>
    <property type="project" value="UniProtKB-KW"/>
</dbReference>
<evidence type="ECO:0000313" key="7">
    <source>
        <dbReference type="Proteomes" id="UP001207930"/>
    </source>
</evidence>
<dbReference type="InterPro" id="IPR051795">
    <property type="entry name" value="Glycosyl_Hydrlase_43"/>
</dbReference>
<dbReference type="InterPro" id="IPR006710">
    <property type="entry name" value="Glyco_hydro_43"/>
</dbReference>
<dbReference type="CDD" id="cd08981">
    <property type="entry name" value="GH43_Bt1873-like"/>
    <property type="match status" value="1"/>
</dbReference>
<gene>
    <name evidence="6" type="ORF">OKA04_20310</name>
</gene>
<feature type="signal peptide" evidence="5">
    <location>
        <begin position="1"/>
        <end position="20"/>
    </location>
</feature>
<evidence type="ECO:0000256" key="3">
    <source>
        <dbReference type="ARBA" id="ARBA00023295"/>
    </source>
</evidence>
<reference evidence="6 7" key="1">
    <citation type="submission" date="2022-10" db="EMBL/GenBank/DDBJ databases">
        <title>Luteolibacter flavescens strain MCCC 1K03193, whole genome shotgun sequencing project.</title>
        <authorList>
            <person name="Zhao G."/>
            <person name="Shen L."/>
        </authorList>
    </citation>
    <scope>NUCLEOTIDE SEQUENCE [LARGE SCALE GENOMIC DNA]</scope>
    <source>
        <strain evidence="6 7">MCCC 1K03193</strain>
    </source>
</reference>
<dbReference type="Gene3D" id="2.115.10.20">
    <property type="entry name" value="Glycosyl hydrolase domain, family 43"/>
    <property type="match status" value="1"/>
</dbReference>
<keyword evidence="2 4" id="KW-0378">Hydrolase</keyword>
<name>A0ABT3FU48_9BACT</name>
<evidence type="ECO:0000256" key="5">
    <source>
        <dbReference type="SAM" id="SignalP"/>
    </source>
</evidence>
<accession>A0ABT3FU48</accession>
<dbReference type="PANTHER" id="PTHR42812:SF12">
    <property type="entry name" value="BETA-XYLOSIDASE-RELATED"/>
    <property type="match status" value="1"/>
</dbReference>
<evidence type="ECO:0000256" key="1">
    <source>
        <dbReference type="ARBA" id="ARBA00009865"/>
    </source>
</evidence>
<keyword evidence="5" id="KW-0732">Signal</keyword>
<dbReference type="SUPFAM" id="SSF75005">
    <property type="entry name" value="Arabinanase/levansucrase/invertase"/>
    <property type="match status" value="1"/>
</dbReference>
<proteinExistence type="inferred from homology"/>
<organism evidence="6 7">
    <name type="scientific">Luteolibacter flavescens</name>
    <dbReference type="NCBI Taxonomy" id="1859460"/>
    <lineage>
        <taxon>Bacteria</taxon>
        <taxon>Pseudomonadati</taxon>
        <taxon>Verrucomicrobiota</taxon>
        <taxon>Verrucomicrobiia</taxon>
        <taxon>Verrucomicrobiales</taxon>
        <taxon>Verrucomicrobiaceae</taxon>
        <taxon>Luteolibacter</taxon>
    </lineage>
</organism>
<evidence type="ECO:0000256" key="2">
    <source>
        <dbReference type="ARBA" id="ARBA00022801"/>
    </source>
</evidence>
<dbReference type="Proteomes" id="UP001207930">
    <property type="component" value="Unassembled WGS sequence"/>
</dbReference>
<dbReference type="InterPro" id="IPR023296">
    <property type="entry name" value="Glyco_hydro_beta-prop_sf"/>
</dbReference>
<sequence length="360" mass="40157">MNPRTLPTFLRSLLAGIALAAGGIAAAQEPAVPTKETLLLQDIRVHDPWILPHAGSKTYYLYTSSRDEATRRNGVKAYKSTDLKHWTGPVEVFRVPDGIWANPTHGTWASEVHAYRGRYYLFVTLHNNDSVFAKPPETWRPNHLRGTAVAVADSPEGPFELLKKDGPHPPRNFMTLDGTLYLDPEGQPWMVYCHEWIQKIDGTISAIRLTDDLSATKGEPIHLFKGSDAPWLNASLKPDAAQLSYVTDGCQLYRTRDGSLVMLWSSYRNGVYIETQARSKTGKLEGPWEQLDPLVDGDSGHGMFFDTFAGQRMLVVHRPFGKPTTRAKLYDVEDAGDRFRIVRPRGDLDGDGRAAISSGR</sequence>
<dbReference type="EMBL" id="JAPDDS010000014">
    <property type="protein sequence ID" value="MCW1887093.1"/>
    <property type="molecule type" value="Genomic_DNA"/>
</dbReference>
<dbReference type="Pfam" id="PF04616">
    <property type="entry name" value="Glyco_hydro_43"/>
    <property type="match status" value="1"/>
</dbReference>
<evidence type="ECO:0000313" key="6">
    <source>
        <dbReference type="EMBL" id="MCW1887093.1"/>
    </source>
</evidence>
<protein>
    <submittedName>
        <fullName evidence="6">Glycoside hydrolase family 43 protein</fullName>
    </submittedName>
</protein>
<feature type="chain" id="PRO_5046035553" evidence="5">
    <location>
        <begin position="21"/>
        <end position="360"/>
    </location>
</feature>
<dbReference type="RefSeq" id="WP_264503047.1">
    <property type="nucleotide sequence ID" value="NZ_JAPDDS010000014.1"/>
</dbReference>
<dbReference type="PANTHER" id="PTHR42812">
    <property type="entry name" value="BETA-XYLOSIDASE"/>
    <property type="match status" value="1"/>
</dbReference>
<comment type="similarity">
    <text evidence="1 4">Belongs to the glycosyl hydrolase 43 family.</text>
</comment>
<keyword evidence="7" id="KW-1185">Reference proteome</keyword>